<organism evidence="1 2">
    <name type="scientific">Volvox africanus</name>
    <dbReference type="NCBI Taxonomy" id="51714"/>
    <lineage>
        <taxon>Eukaryota</taxon>
        <taxon>Viridiplantae</taxon>
        <taxon>Chlorophyta</taxon>
        <taxon>core chlorophytes</taxon>
        <taxon>Chlorophyceae</taxon>
        <taxon>CS clade</taxon>
        <taxon>Chlamydomonadales</taxon>
        <taxon>Volvocaceae</taxon>
        <taxon>Volvox</taxon>
    </lineage>
</organism>
<accession>A0ABQ5RSL4</accession>
<evidence type="ECO:0000313" key="2">
    <source>
        <dbReference type="Proteomes" id="UP001165090"/>
    </source>
</evidence>
<evidence type="ECO:0000313" key="1">
    <source>
        <dbReference type="EMBL" id="GLI60238.1"/>
    </source>
</evidence>
<dbReference type="EMBL" id="BSDZ01000005">
    <property type="protein sequence ID" value="GLI60238.1"/>
    <property type="molecule type" value="Genomic_DNA"/>
</dbReference>
<dbReference type="Proteomes" id="UP001165090">
    <property type="component" value="Unassembled WGS sequence"/>
</dbReference>
<proteinExistence type="predicted"/>
<keyword evidence="2" id="KW-1185">Reference proteome</keyword>
<gene>
    <name evidence="1" type="ORF">VaNZ11_002327</name>
</gene>
<feature type="non-terminal residue" evidence="1">
    <location>
        <position position="1"/>
    </location>
</feature>
<reference evidence="1 2" key="1">
    <citation type="journal article" date="2023" name="IScience">
        <title>Expanded male sex-determining region conserved during the evolution of homothallism in the green alga Volvox.</title>
        <authorList>
            <person name="Yamamoto K."/>
            <person name="Matsuzaki R."/>
            <person name="Mahakham W."/>
            <person name="Heman W."/>
            <person name="Sekimoto H."/>
            <person name="Kawachi M."/>
            <person name="Minakuchi Y."/>
            <person name="Toyoda A."/>
            <person name="Nozaki H."/>
        </authorList>
    </citation>
    <scope>NUCLEOTIDE SEQUENCE [LARGE SCALE GENOMIC DNA]</scope>
    <source>
        <strain evidence="1 2">NIES-4468</strain>
    </source>
</reference>
<name>A0ABQ5RSL4_9CHLO</name>
<sequence>RYASHPGSPTGFKNVGMTPRWISTSPVAFAPIGQQFVVTLWQNATFHRAFQVSAEQLQAATAAASAQGGTSVAALTSVADDVATVFLNDRPLGQAAPLPSQSMFPTPTELLRADHNLIVVCASSAGGPSVVVVPLIAANGSVLVHTDAFWNWF</sequence>
<evidence type="ECO:0008006" key="3">
    <source>
        <dbReference type="Google" id="ProtNLM"/>
    </source>
</evidence>
<comment type="caution">
    <text evidence="1">The sequence shown here is derived from an EMBL/GenBank/DDBJ whole genome shotgun (WGS) entry which is preliminary data.</text>
</comment>
<protein>
    <recommendedName>
        <fullName evidence="3">Glycosyl hydrolase family 30 beta sandwich domain-containing protein</fullName>
    </recommendedName>
</protein>